<dbReference type="RefSeq" id="WP_337331758.1">
    <property type="nucleotide sequence ID" value="NZ_JBBDGM010000005.1"/>
</dbReference>
<comment type="caution">
    <text evidence="4">The sequence shown here is derived from an EMBL/GenBank/DDBJ whole genome shotgun (WGS) entry which is preliminary data.</text>
</comment>
<accession>A0ABU8L9W0</accession>
<evidence type="ECO:0000256" key="2">
    <source>
        <dbReference type="SAM" id="SignalP"/>
    </source>
</evidence>
<feature type="chain" id="PRO_5046434600" evidence="2">
    <location>
        <begin position="21"/>
        <end position="256"/>
    </location>
</feature>
<evidence type="ECO:0000313" key="4">
    <source>
        <dbReference type="EMBL" id="MEJ1088089.1"/>
    </source>
</evidence>
<dbReference type="InterPro" id="IPR021255">
    <property type="entry name" value="DUF2807"/>
</dbReference>
<evidence type="ECO:0000313" key="5">
    <source>
        <dbReference type="Proteomes" id="UP001371224"/>
    </source>
</evidence>
<feature type="region of interest" description="Disordered" evidence="1">
    <location>
        <begin position="236"/>
        <end position="256"/>
    </location>
</feature>
<dbReference type="PROSITE" id="PS51257">
    <property type="entry name" value="PROKAR_LIPOPROTEIN"/>
    <property type="match status" value="1"/>
</dbReference>
<feature type="domain" description="Putative auto-transporter adhesin head GIN" evidence="3">
    <location>
        <begin position="43"/>
        <end position="241"/>
    </location>
</feature>
<dbReference type="Gene3D" id="2.160.20.120">
    <property type="match status" value="1"/>
</dbReference>
<protein>
    <submittedName>
        <fullName evidence="4">Head GIN domain-containing protein</fullName>
    </submittedName>
</protein>
<dbReference type="EMBL" id="JBBDGM010000005">
    <property type="protein sequence ID" value="MEJ1088089.1"/>
    <property type="molecule type" value="Genomic_DNA"/>
</dbReference>
<name>A0ABU8L9W0_9MICO</name>
<proteinExistence type="predicted"/>
<organism evidence="4 5">
    <name type="scientific">Microbacterium bandirmense</name>
    <dbReference type="NCBI Taxonomy" id="3122050"/>
    <lineage>
        <taxon>Bacteria</taxon>
        <taxon>Bacillati</taxon>
        <taxon>Actinomycetota</taxon>
        <taxon>Actinomycetes</taxon>
        <taxon>Micrococcales</taxon>
        <taxon>Microbacteriaceae</taxon>
        <taxon>Microbacterium</taxon>
    </lineage>
</organism>
<dbReference type="PANTHER" id="PTHR39200:SF1">
    <property type="entry name" value="AUTO-TRANSPORTER ADHESIN HEAD GIN DOMAIN-CONTAINING PROTEIN-RELATED"/>
    <property type="match status" value="1"/>
</dbReference>
<dbReference type="Pfam" id="PF10988">
    <property type="entry name" value="DUF2807"/>
    <property type="match status" value="1"/>
</dbReference>
<evidence type="ECO:0000256" key="1">
    <source>
        <dbReference type="SAM" id="MobiDB-lite"/>
    </source>
</evidence>
<keyword evidence="5" id="KW-1185">Reference proteome</keyword>
<dbReference type="Proteomes" id="UP001371224">
    <property type="component" value="Unassembled WGS sequence"/>
</dbReference>
<dbReference type="PANTHER" id="PTHR39200">
    <property type="entry name" value="HYPOTHETICAL EXPORTED PROTEIN"/>
    <property type="match status" value="1"/>
</dbReference>
<sequence>MRFRLLAVAALLFTSAIAMTGCALFLDAGPQTSQQRGIVDVRAVVLETSGDLEVTVGATPALTITAGEKVINRLSSDVEGDTLHLGVSGGPVSFGGEVHYALTLPALDAITVMGSGDAVVDFSASDAPTIEIRGSGDVTATGITADTASISIDGSGDVTASDLDVRQLTVTIDGAGNISASGVAETQTIEIRGSGDYAAKGLSSADARVTIRGAGSVTVHATETLDATIDGSGDIVHTGDPRVTENISGAGDVRAG</sequence>
<evidence type="ECO:0000259" key="3">
    <source>
        <dbReference type="Pfam" id="PF10988"/>
    </source>
</evidence>
<gene>
    <name evidence="4" type="ORF">WDU99_07150</name>
</gene>
<reference evidence="4 5" key="1">
    <citation type="submission" date="2024-02" db="EMBL/GenBank/DDBJ databases">
        <authorList>
            <person name="Saticioglu I.B."/>
        </authorList>
    </citation>
    <scope>NUCLEOTIDE SEQUENCE [LARGE SCALE GENOMIC DNA]</scope>
    <source>
        <strain evidence="4 5">Mu-80</strain>
    </source>
</reference>
<feature type="signal peptide" evidence="2">
    <location>
        <begin position="1"/>
        <end position="20"/>
    </location>
</feature>
<keyword evidence="2" id="KW-0732">Signal</keyword>